<feature type="domain" description="Acyltransferase 3" evidence="8">
    <location>
        <begin position="13"/>
        <end position="343"/>
    </location>
</feature>
<proteinExistence type="inferred from homology"/>
<organism evidence="9 10">
    <name type="scientific">Pontibacter aquaedesilientis</name>
    <dbReference type="NCBI Taxonomy" id="2766980"/>
    <lineage>
        <taxon>Bacteria</taxon>
        <taxon>Pseudomonadati</taxon>
        <taxon>Bacteroidota</taxon>
        <taxon>Cytophagia</taxon>
        <taxon>Cytophagales</taxon>
        <taxon>Hymenobacteraceae</taxon>
        <taxon>Pontibacter</taxon>
    </lineage>
</organism>
<feature type="transmembrane region" description="Helical" evidence="7">
    <location>
        <begin position="190"/>
        <end position="209"/>
    </location>
</feature>
<keyword evidence="9" id="KW-0808">Transferase</keyword>
<dbReference type="RefSeq" id="WP_191184402.1">
    <property type="nucleotide sequence ID" value="NZ_JACXAJ010000007.1"/>
</dbReference>
<feature type="transmembrane region" description="Helical" evidence="7">
    <location>
        <begin position="261"/>
        <end position="281"/>
    </location>
</feature>
<evidence type="ECO:0000256" key="1">
    <source>
        <dbReference type="ARBA" id="ARBA00004651"/>
    </source>
</evidence>
<dbReference type="PANTHER" id="PTHR40074">
    <property type="entry name" value="O-ACETYLTRANSFERASE WECH"/>
    <property type="match status" value="1"/>
</dbReference>
<dbReference type="InterPro" id="IPR002656">
    <property type="entry name" value="Acyl_transf_3_dom"/>
</dbReference>
<evidence type="ECO:0000256" key="7">
    <source>
        <dbReference type="SAM" id="Phobius"/>
    </source>
</evidence>
<accession>A0ABR7XIZ5</accession>
<feature type="transmembrane region" description="Helical" evidence="7">
    <location>
        <begin position="108"/>
        <end position="130"/>
    </location>
</feature>
<evidence type="ECO:0000256" key="3">
    <source>
        <dbReference type="ARBA" id="ARBA00022475"/>
    </source>
</evidence>
<protein>
    <submittedName>
        <fullName evidence="9">Acyltransferase</fullName>
    </submittedName>
</protein>
<feature type="transmembrane region" description="Helical" evidence="7">
    <location>
        <begin position="166"/>
        <end position="183"/>
    </location>
</feature>
<evidence type="ECO:0000256" key="4">
    <source>
        <dbReference type="ARBA" id="ARBA00022692"/>
    </source>
</evidence>
<keyword evidence="3" id="KW-1003">Cell membrane</keyword>
<evidence type="ECO:0000256" key="5">
    <source>
        <dbReference type="ARBA" id="ARBA00022989"/>
    </source>
</evidence>
<comment type="subcellular location">
    <subcellularLocation>
        <location evidence="1">Cell membrane</location>
        <topology evidence="1">Multi-pass membrane protein</topology>
    </subcellularLocation>
</comment>
<evidence type="ECO:0000256" key="6">
    <source>
        <dbReference type="ARBA" id="ARBA00023136"/>
    </source>
</evidence>
<keyword evidence="10" id="KW-1185">Reference proteome</keyword>
<dbReference type="GO" id="GO:0016746">
    <property type="term" value="F:acyltransferase activity"/>
    <property type="evidence" value="ECO:0007669"/>
    <property type="project" value="UniProtKB-KW"/>
</dbReference>
<evidence type="ECO:0000256" key="2">
    <source>
        <dbReference type="ARBA" id="ARBA00007400"/>
    </source>
</evidence>
<name>A0ABR7XIZ5_9BACT</name>
<feature type="transmembrane region" description="Helical" evidence="7">
    <location>
        <begin position="321"/>
        <end position="343"/>
    </location>
</feature>
<feature type="transmembrane region" description="Helical" evidence="7">
    <location>
        <begin position="239"/>
        <end position="255"/>
    </location>
</feature>
<feature type="transmembrane region" description="Helical" evidence="7">
    <location>
        <begin position="288"/>
        <end position="309"/>
    </location>
</feature>
<evidence type="ECO:0000259" key="8">
    <source>
        <dbReference type="Pfam" id="PF01757"/>
    </source>
</evidence>
<keyword evidence="9" id="KW-0012">Acyltransferase</keyword>
<keyword evidence="4 7" id="KW-0812">Transmembrane</keyword>
<dbReference type="PANTHER" id="PTHR40074:SF2">
    <property type="entry name" value="O-ACETYLTRANSFERASE WECH"/>
    <property type="match status" value="1"/>
</dbReference>
<evidence type="ECO:0000313" key="9">
    <source>
        <dbReference type="EMBL" id="MBD1398260.1"/>
    </source>
</evidence>
<feature type="transmembrane region" description="Helical" evidence="7">
    <location>
        <begin position="68"/>
        <end position="87"/>
    </location>
</feature>
<dbReference type="Pfam" id="PF01757">
    <property type="entry name" value="Acyl_transf_3"/>
    <property type="match status" value="1"/>
</dbReference>
<dbReference type="Proteomes" id="UP000625551">
    <property type="component" value="Unassembled WGS sequence"/>
</dbReference>
<reference evidence="9 10" key="1">
    <citation type="submission" date="2020-09" db="EMBL/GenBank/DDBJ databases">
        <title>Genome sequencing and assembly of Pontibacter sp.</title>
        <authorList>
            <person name="Chhetri G."/>
        </authorList>
    </citation>
    <scope>NUCLEOTIDE SEQUENCE [LARGE SCALE GENOMIC DNA]</scope>
    <source>
        <strain evidence="9 10">JH31</strain>
    </source>
</reference>
<comment type="caution">
    <text evidence="9">The sequence shown here is derived from an EMBL/GenBank/DDBJ whole genome shotgun (WGS) entry which is preliminary data.</text>
</comment>
<feature type="transmembrane region" description="Helical" evidence="7">
    <location>
        <begin position="12"/>
        <end position="30"/>
    </location>
</feature>
<gene>
    <name evidence="9" type="ORF">H9Q13_13905</name>
</gene>
<evidence type="ECO:0000313" key="10">
    <source>
        <dbReference type="Proteomes" id="UP000625551"/>
    </source>
</evidence>
<sequence>MLIKRITLGDAAFLKGIAILIIMLHNYFHILDKAPGENEFSFSDPTVYTFLYNLITSPLDIFRQTFSFFGHYAVQIFVFLSGYGLAIQYSQDRNIKYAQFYLKRFKKIYPVLFFAVVLLFIYKTTITLLFPAKAMDLATFAYEGFFKLLLVSNLIPDQALSISGPWWFFGLILQLYLISPFLLKLKRDTYLIACIVIPWLIQLAFIVSLPTAIPFIRVNFLGHLPEFALGIYLARKSIISMRLLPFALALLIFGLGSFSQYFWLLAFFSVPFIALAFYYYTAPSKRSIFAKAITFFGNNSLYFFAVHGLCRSPFVALGNRSIVWSLIAAVAYLAVVFVFTMVFKFIVNKLMSLVAPALQKT</sequence>
<keyword evidence="5 7" id="KW-1133">Transmembrane helix</keyword>
<comment type="similarity">
    <text evidence="2">Belongs to the acyltransferase 3 family.</text>
</comment>
<dbReference type="EMBL" id="JACXAJ010000007">
    <property type="protein sequence ID" value="MBD1398260.1"/>
    <property type="molecule type" value="Genomic_DNA"/>
</dbReference>
<keyword evidence="6 7" id="KW-0472">Membrane</keyword>